<keyword evidence="1" id="KW-0812">Transmembrane</keyword>
<feature type="transmembrane region" description="Helical" evidence="1">
    <location>
        <begin position="44"/>
        <end position="68"/>
    </location>
</feature>
<sequence length="92" mass="9964">MAEAAAVTNTVGATSWWRRWIPVAGLFLLSPFCAEYLVGYQGVIINPAGLLVAVLFVAPIYGAPAMLIREITRRRGGGWPTMLLLATSMRLS</sequence>
<organism evidence="2 3">
    <name type="scientific">Microlunatus elymi</name>
    <dbReference type="NCBI Taxonomy" id="2596828"/>
    <lineage>
        <taxon>Bacteria</taxon>
        <taxon>Bacillati</taxon>
        <taxon>Actinomycetota</taxon>
        <taxon>Actinomycetes</taxon>
        <taxon>Propionibacteriales</taxon>
        <taxon>Propionibacteriaceae</taxon>
        <taxon>Microlunatus</taxon>
    </lineage>
</organism>
<dbReference type="EMBL" id="CP041692">
    <property type="protein sequence ID" value="QDP94702.1"/>
    <property type="molecule type" value="Genomic_DNA"/>
</dbReference>
<reference evidence="2 3" key="1">
    <citation type="submission" date="2019-07" db="EMBL/GenBank/DDBJ databases">
        <title>Microlunatus dokdonensis sp. nov. isolated from the rhizospheric soil of the wild plant Elymus tsukushiensis.</title>
        <authorList>
            <person name="Ghim S.-Y."/>
            <person name="Hwang Y.-J."/>
            <person name="Son J.-S."/>
            <person name="Shin J.-H."/>
        </authorList>
    </citation>
    <scope>NUCLEOTIDE SEQUENCE [LARGE SCALE GENOMIC DNA]</scope>
    <source>
        <strain evidence="2 3">KUDC0627</strain>
    </source>
</reference>
<keyword evidence="1" id="KW-0472">Membrane</keyword>
<keyword evidence="3" id="KW-1185">Reference proteome</keyword>
<feature type="transmembrane region" description="Helical" evidence="1">
    <location>
        <begin position="20"/>
        <end position="38"/>
    </location>
</feature>
<dbReference type="AlphaFoldDB" id="A0A516PU75"/>
<dbReference type="Proteomes" id="UP000319263">
    <property type="component" value="Chromosome"/>
</dbReference>
<dbReference type="KEGG" id="mik:FOE78_01135"/>
<evidence type="ECO:0000256" key="1">
    <source>
        <dbReference type="SAM" id="Phobius"/>
    </source>
</evidence>
<proteinExistence type="predicted"/>
<accession>A0A516PU75</accession>
<dbReference type="OrthoDB" id="3732951at2"/>
<name>A0A516PU75_9ACTN</name>
<evidence type="ECO:0000313" key="2">
    <source>
        <dbReference type="EMBL" id="QDP94702.1"/>
    </source>
</evidence>
<protein>
    <submittedName>
        <fullName evidence="2">Uncharacterized protein</fullName>
    </submittedName>
</protein>
<evidence type="ECO:0000313" key="3">
    <source>
        <dbReference type="Proteomes" id="UP000319263"/>
    </source>
</evidence>
<gene>
    <name evidence="2" type="ORF">FOE78_01135</name>
</gene>
<keyword evidence="1" id="KW-1133">Transmembrane helix</keyword>
<dbReference type="RefSeq" id="WP_143984691.1">
    <property type="nucleotide sequence ID" value="NZ_CP041692.1"/>
</dbReference>